<evidence type="ECO:0000313" key="4">
    <source>
        <dbReference type="Proteomes" id="UP000294721"/>
    </source>
</evidence>
<name>A0AAE9GTR8_9NEIS</name>
<keyword evidence="4" id="KW-1185">Reference proteome</keyword>
<dbReference type="KEGG" id="usu:LVJ78_00580"/>
<sequence>MPDQKLKMSFQPTVIEHLGVKMYSHTVPAIAELVANAYDACATEVSVELFDTPEHKIIIRDNGIGMSFNEVNDFYLKIGRNRRKEKQSSPCGRKPTGKKGLGKLALFGLGNKIEISTVQNKEQVDFTLNYSEILQSDGDYQPASVRQHSPDAPNGTTIVLTELTKKQGYPLDNYANHLARLFDFPDERFIIKISLNGSAPQIIDSKSKYKAVEAEFEWNYSEIVKSAGLSDQYDFSGLIQGKFITTEKPLKNNMKGISLFANGRMVNAPEFFRNSESSHFYSYLTGWLNVDFIDDDDEDLISTDRTSLDWKHPTTSDLRSFLAEIVAFIERDWRKQRKEKKDKVIKENNGIDKAVWQSRLPEEIKKPVQEILEHVENSELTAPQQAEVVKALYGLVPEYPYYHWRGLHPDIQDASKTYYEQKDYYQAFSESVKRYITNTRDKSGSCQSSDHGLMGEAFGADRSKRKLTVTKKYTCKSNGQPFSPNTLSTIEDGQKFLSMGVVSGCRNPIAHEEIKDLKNSNLFSEKDCLDALGLLSHLQRRLEDSEPE</sequence>
<dbReference type="Pfam" id="PF09509">
    <property type="entry name" value="Hypoth_Ymh"/>
    <property type="match status" value="1"/>
</dbReference>
<reference evidence="2 4" key="1">
    <citation type="submission" date="2019-03" db="EMBL/GenBank/DDBJ databases">
        <title>Genomic Encyclopedia of Type Strains, Phase IV (KMG-IV): sequencing the most valuable type-strain genomes for metagenomic binning, comparative biology and taxonomic classification.</title>
        <authorList>
            <person name="Goeker M."/>
        </authorList>
    </citation>
    <scope>NUCLEOTIDE SEQUENCE [LARGE SCALE GENOMIC DNA]</scope>
    <source>
        <strain evidence="2 4">DSM 17474</strain>
    </source>
</reference>
<dbReference type="InterPro" id="IPR036890">
    <property type="entry name" value="HATPase_C_sf"/>
</dbReference>
<evidence type="ECO:0000259" key="1">
    <source>
        <dbReference type="Pfam" id="PF09509"/>
    </source>
</evidence>
<dbReference type="Proteomes" id="UP000294721">
    <property type="component" value="Unassembled WGS sequence"/>
</dbReference>
<reference evidence="3" key="2">
    <citation type="submission" date="2021-12" db="EMBL/GenBank/DDBJ databases">
        <authorList>
            <person name="Veyrier F.J."/>
        </authorList>
    </citation>
    <scope>NUCLEOTIDE SEQUENCE</scope>
    <source>
        <strain evidence="3">1258/02</strain>
    </source>
</reference>
<proteinExistence type="predicted"/>
<dbReference type="REBASE" id="610986">
    <property type="entry name" value="Usu17474ORF585P"/>
</dbReference>
<dbReference type="RefSeq" id="WP_132953727.1">
    <property type="nucleotide sequence ID" value="NZ_CP091507.1"/>
</dbReference>
<dbReference type="Pfam" id="PF13589">
    <property type="entry name" value="HATPase_c_3"/>
    <property type="match status" value="1"/>
</dbReference>
<feature type="domain" description="Conserved hypothetical protein CHP02391" evidence="1">
    <location>
        <begin position="405"/>
        <end position="542"/>
    </location>
</feature>
<dbReference type="InterPro" id="IPR012654">
    <property type="entry name" value="CHP02391"/>
</dbReference>
<dbReference type="EMBL" id="CP091507">
    <property type="protein sequence ID" value="UOO79567.1"/>
    <property type="molecule type" value="Genomic_DNA"/>
</dbReference>
<dbReference type="AlphaFoldDB" id="A0AAE9GTR8"/>
<dbReference type="EMBL" id="SLXE01000011">
    <property type="protein sequence ID" value="TCP06485.1"/>
    <property type="molecule type" value="Genomic_DNA"/>
</dbReference>
<accession>A0AAE9GTR8</accession>
<dbReference type="Proteomes" id="UP000829756">
    <property type="component" value="Chromosome"/>
</dbReference>
<organism evidence="3 5">
    <name type="scientific">Uruburuella suis</name>
    <dbReference type="NCBI Taxonomy" id="252130"/>
    <lineage>
        <taxon>Bacteria</taxon>
        <taxon>Pseudomonadati</taxon>
        <taxon>Pseudomonadota</taxon>
        <taxon>Betaproteobacteria</taxon>
        <taxon>Neisseriales</taxon>
        <taxon>Neisseriaceae</taxon>
        <taxon>Uruburuella</taxon>
    </lineage>
</organism>
<evidence type="ECO:0000313" key="3">
    <source>
        <dbReference type="EMBL" id="UOO79567.1"/>
    </source>
</evidence>
<evidence type="ECO:0000313" key="2">
    <source>
        <dbReference type="EMBL" id="TCP06485.1"/>
    </source>
</evidence>
<dbReference type="NCBIfam" id="TIGR02391">
    <property type="entry name" value="hypoth_ymh"/>
    <property type="match status" value="1"/>
</dbReference>
<reference evidence="3" key="3">
    <citation type="journal article" date="2022" name="Res Sq">
        <title>Evolution of multicellular longitudinally dividing oral cavity symbionts (Neisseriaceae).</title>
        <authorList>
            <person name="Nyongesa S."/>
            <person name="Weber P."/>
            <person name="Bernet E."/>
            <person name="Pullido F."/>
            <person name="Nieckarz M."/>
            <person name="Delaby M."/>
            <person name="Nieves C."/>
            <person name="Viehboeck T."/>
            <person name="Krause N."/>
            <person name="Rivera-Millot A."/>
            <person name="Nakamura A."/>
            <person name="Vischer N."/>
            <person name="VanNieuwenhze M."/>
            <person name="Brun Y."/>
            <person name="Cava F."/>
            <person name="Bulgheresi S."/>
            <person name="Veyrier F."/>
        </authorList>
    </citation>
    <scope>NUCLEOTIDE SEQUENCE</scope>
    <source>
        <strain evidence="3">1258/02</strain>
    </source>
</reference>
<evidence type="ECO:0000313" key="5">
    <source>
        <dbReference type="Proteomes" id="UP000829756"/>
    </source>
</evidence>
<gene>
    <name evidence="2" type="ORF">EV680_11139</name>
    <name evidence="3" type="ORF">LVJ78_00580</name>
</gene>
<dbReference type="Gene3D" id="3.30.565.10">
    <property type="entry name" value="Histidine kinase-like ATPase, C-terminal domain"/>
    <property type="match status" value="1"/>
</dbReference>
<dbReference type="SUPFAM" id="SSF55874">
    <property type="entry name" value="ATPase domain of HSP90 chaperone/DNA topoisomerase II/histidine kinase"/>
    <property type="match status" value="1"/>
</dbReference>
<protein>
    <submittedName>
        <fullName evidence="3">TIGR02391 family protein</fullName>
    </submittedName>
    <submittedName>
        <fullName evidence="2">Uncharacterized protein (TIGR02391 family)</fullName>
    </submittedName>
</protein>